<evidence type="ECO:0000313" key="3">
    <source>
        <dbReference type="WBParaSite" id="HPLM_0001380201-mRNA-1"/>
    </source>
</evidence>
<organism evidence="3">
    <name type="scientific">Haemonchus placei</name>
    <name type="common">Barber's pole worm</name>
    <dbReference type="NCBI Taxonomy" id="6290"/>
    <lineage>
        <taxon>Eukaryota</taxon>
        <taxon>Metazoa</taxon>
        <taxon>Ecdysozoa</taxon>
        <taxon>Nematoda</taxon>
        <taxon>Chromadorea</taxon>
        <taxon>Rhabditida</taxon>
        <taxon>Rhabditina</taxon>
        <taxon>Rhabditomorpha</taxon>
        <taxon>Strongyloidea</taxon>
        <taxon>Trichostrongylidae</taxon>
        <taxon>Haemonchus</taxon>
    </lineage>
</organism>
<evidence type="ECO:0000313" key="2">
    <source>
        <dbReference type="Proteomes" id="UP000268014"/>
    </source>
</evidence>
<protein>
    <submittedName>
        <fullName evidence="1 3">Uncharacterized protein</fullName>
    </submittedName>
</protein>
<dbReference type="AlphaFoldDB" id="A0A0N4WQS8"/>
<gene>
    <name evidence="1" type="ORF">HPLM_LOCUS13794</name>
</gene>
<dbReference type="EMBL" id="UZAF01018340">
    <property type="protein sequence ID" value="VDO50622.1"/>
    <property type="molecule type" value="Genomic_DNA"/>
</dbReference>
<keyword evidence="2" id="KW-1185">Reference proteome</keyword>
<accession>A0A0N4WQS8</accession>
<proteinExistence type="predicted"/>
<evidence type="ECO:0000313" key="1">
    <source>
        <dbReference type="EMBL" id="VDO50622.1"/>
    </source>
</evidence>
<reference evidence="3" key="1">
    <citation type="submission" date="2017-02" db="UniProtKB">
        <authorList>
            <consortium name="WormBaseParasite"/>
        </authorList>
    </citation>
    <scope>IDENTIFICATION</scope>
</reference>
<reference evidence="1 2" key="2">
    <citation type="submission" date="2018-11" db="EMBL/GenBank/DDBJ databases">
        <authorList>
            <consortium name="Pathogen Informatics"/>
        </authorList>
    </citation>
    <scope>NUCLEOTIDE SEQUENCE [LARGE SCALE GENOMIC DNA]</scope>
    <source>
        <strain evidence="1 2">MHpl1</strain>
    </source>
</reference>
<name>A0A0N4WQS8_HAEPC</name>
<dbReference type="Proteomes" id="UP000268014">
    <property type="component" value="Unassembled WGS sequence"/>
</dbReference>
<dbReference type="OrthoDB" id="5872495at2759"/>
<sequence>MSTSFLRIKMPKTQQRLNSCEGLKSSSSQAPPATHAFKRDVFARQFDFNNDIIRKLTPLQNVEGISLVIHEYGGLSSHRSCSRPQFYKVDSGNRKSALMHKDFVNKEILELLSTGAIREAHGDSQDPHFHLSQKMKT</sequence>
<dbReference type="WBParaSite" id="HPLM_0001380201-mRNA-1">
    <property type="protein sequence ID" value="HPLM_0001380201-mRNA-1"/>
    <property type="gene ID" value="HPLM_0001380201"/>
</dbReference>